<protein>
    <submittedName>
        <fullName evidence="1">Uncharacterized protein</fullName>
    </submittedName>
</protein>
<name>A0ABW5LSX3_9FLAO</name>
<gene>
    <name evidence="1" type="ORF">ACFSRZ_07230</name>
</gene>
<keyword evidence="2" id="KW-1185">Reference proteome</keyword>
<dbReference type="Proteomes" id="UP001597508">
    <property type="component" value="Unassembled WGS sequence"/>
</dbReference>
<sequence length="522" mass="57443">MKNYILKLGVLFLGISLVYSCEPGIAINDNSTSDFGYTLYVDSLANKNAPSLQSFVHAVNGEEWLLFAGRTNQSEDNGGLHDMTGNYTDTSFPPPSYNDSIFVYNVSTDTRTAISLDDMKATLKSKYPNNYKAIQGFESVFRNSNPLVRQDGDYLYVVGGYGPQNFQKTAAKGYNFISYDHVGKIHVPSLVNLVKGDYANVDASKLFSFGRNKQLAVTGAELLKVGINFYAVTGHCFGNNCSGFQKYQDAAYPFTISKDTLHQLTISLGNPITDVIDPTATIADDLSNFRRRDQPIVPAIYKSPANQKIQEGIAIYAGVFKAGNDNNLQAWNDAIYIHPSWANNEGRLFTQDKAYNQNNYNVYACPSFVLYDSASDISHTYLLGGIGDGKFSENGFLSGFTNTAVRIETNIGQYPISSSHELIQPDNLFNKSSQNKAPFYGAEAILFANSSLPLTKAWYTDANGKWQQEETEIIDLANAGDGDIVIGHVYGGIEAFHANPATFGPRKSRASNVIFKVILKKN</sequence>
<dbReference type="EMBL" id="JBHULH010000003">
    <property type="protein sequence ID" value="MFD2567161.1"/>
    <property type="molecule type" value="Genomic_DNA"/>
</dbReference>
<reference evidence="2" key="1">
    <citation type="journal article" date="2019" name="Int. J. Syst. Evol. Microbiol.">
        <title>The Global Catalogue of Microorganisms (GCM) 10K type strain sequencing project: providing services to taxonomists for standard genome sequencing and annotation.</title>
        <authorList>
            <consortium name="The Broad Institute Genomics Platform"/>
            <consortium name="The Broad Institute Genome Sequencing Center for Infectious Disease"/>
            <person name="Wu L."/>
            <person name="Ma J."/>
        </authorList>
    </citation>
    <scope>NUCLEOTIDE SEQUENCE [LARGE SCALE GENOMIC DNA]</scope>
    <source>
        <strain evidence="2">KCTC 52127</strain>
    </source>
</reference>
<accession>A0ABW5LSX3</accession>
<comment type="caution">
    <text evidence="1">The sequence shown here is derived from an EMBL/GenBank/DDBJ whole genome shotgun (WGS) entry which is preliminary data.</text>
</comment>
<evidence type="ECO:0000313" key="1">
    <source>
        <dbReference type="EMBL" id="MFD2567161.1"/>
    </source>
</evidence>
<dbReference type="RefSeq" id="WP_379665870.1">
    <property type="nucleotide sequence ID" value="NZ_JBHULH010000003.1"/>
</dbReference>
<evidence type="ECO:0000313" key="2">
    <source>
        <dbReference type="Proteomes" id="UP001597508"/>
    </source>
</evidence>
<organism evidence="1 2">
    <name type="scientific">Pseudotenacibaculum haliotis</name>
    <dbReference type="NCBI Taxonomy" id="1862138"/>
    <lineage>
        <taxon>Bacteria</taxon>
        <taxon>Pseudomonadati</taxon>
        <taxon>Bacteroidota</taxon>
        <taxon>Flavobacteriia</taxon>
        <taxon>Flavobacteriales</taxon>
        <taxon>Flavobacteriaceae</taxon>
        <taxon>Pseudotenacibaculum</taxon>
    </lineage>
</organism>
<dbReference type="PROSITE" id="PS51257">
    <property type="entry name" value="PROKAR_LIPOPROTEIN"/>
    <property type="match status" value="1"/>
</dbReference>
<proteinExistence type="predicted"/>